<feature type="region of interest" description="Disordered" evidence="6">
    <location>
        <begin position="9"/>
        <end position="39"/>
    </location>
</feature>
<dbReference type="InterPro" id="IPR047622">
    <property type="entry name" value="GPR1_FUN34_YAAH"/>
</dbReference>
<evidence type="ECO:0000256" key="1">
    <source>
        <dbReference type="ARBA" id="ARBA00004141"/>
    </source>
</evidence>
<feature type="transmembrane region" description="Helical" evidence="7">
    <location>
        <begin position="126"/>
        <end position="148"/>
    </location>
</feature>
<proteinExistence type="inferred from homology"/>
<feature type="compositionally biased region" description="Basic and acidic residues" evidence="6">
    <location>
        <begin position="12"/>
        <end position="29"/>
    </location>
</feature>
<name>A0A9P8Q700_WICPI</name>
<dbReference type="OrthoDB" id="3648309at2759"/>
<evidence type="ECO:0000313" key="8">
    <source>
        <dbReference type="EMBL" id="KAH3684270.1"/>
    </source>
</evidence>
<accession>A0A9P8Q700</accession>
<feature type="transmembrane region" description="Helical" evidence="7">
    <location>
        <begin position="215"/>
        <end position="233"/>
    </location>
</feature>
<dbReference type="PANTHER" id="PTHR31123:SF1">
    <property type="entry name" value="ACCUMULATION OF DYADS PROTEIN 2-RELATED"/>
    <property type="match status" value="1"/>
</dbReference>
<comment type="caution">
    <text evidence="8">The sequence shown here is derived from an EMBL/GenBank/DDBJ whole genome shotgun (WGS) entry which is preliminary data.</text>
</comment>
<evidence type="ECO:0000256" key="2">
    <source>
        <dbReference type="ARBA" id="ARBA00005587"/>
    </source>
</evidence>
<keyword evidence="4 7" id="KW-1133">Transmembrane helix</keyword>
<keyword evidence="5 7" id="KW-0472">Membrane</keyword>
<evidence type="ECO:0000256" key="4">
    <source>
        <dbReference type="ARBA" id="ARBA00022989"/>
    </source>
</evidence>
<sequence>MSYDLEAQISHLSDDSQHVPETSKVHPYDQEAQSSHNYRSDQTYNDLIHTITTSGTDQEFIHIDRKKYRKSDLLQAFGGSLVPGYQQKSTYQFANPAPLGLCAFAFTTFLLSLINCQARSVSTPNIVVSSAIFYGGLVQLLTGMWEIALGNSFGGTALSSYGGFWLSFGGIYIPWFNVAGAYTNKEELDSAVGFYLIGWCIFTFGLTILTMKSTVAFFSLFFMLALTFLMLAISKFTGSVACNKAGGVLGLITAFIAWYNAFAGLADKSNSYITAHAIRLPENIFKKST</sequence>
<dbReference type="Pfam" id="PF01184">
    <property type="entry name" value="Gpr1_Fun34_YaaH"/>
    <property type="match status" value="1"/>
</dbReference>
<dbReference type="PROSITE" id="PS01114">
    <property type="entry name" value="GPR1_FUN34_YAAH"/>
    <property type="match status" value="1"/>
</dbReference>
<feature type="transmembrane region" description="Helical" evidence="7">
    <location>
        <begin position="160"/>
        <end position="179"/>
    </location>
</feature>
<comment type="subcellular location">
    <subcellularLocation>
        <location evidence="1">Membrane</location>
        <topology evidence="1">Multi-pass membrane protein</topology>
    </subcellularLocation>
</comment>
<evidence type="ECO:0008006" key="10">
    <source>
        <dbReference type="Google" id="ProtNLM"/>
    </source>
</evidence>
<evidence type="ECO:0000256" key="6">
    <source>
        <dbReference type="SAM" id="MobiDB-lite"/>
    </source>
</evidence>
<dbReference type="NCBIfam" id="NF038013">
    <property type="entry name" value="AceTr_1"/>
    <property type="match status" value="1"/>
</dbReference>
<feature type="transmembrane region" description="Helical" evidence="7">
    <location>
        <begin position="93"/>
        <end position="114"/>
    </location>
</feature>
<dbReference type="GO" id="GO:0005886">
    <property type="term" value="C:plasma membrane"/>
    <property type="evidence" value="ECO:0007669"/>
    <property type="project" value="TreeGrafter"/>
</dbReference>
<evidence type="ECO:0000256" key="5">
    <source>
        <dbReference type="ARBA" id="ARBA00023136"/>
    </source>
</evidence>
<dbReference type="Proteomes" id="UP000774326">
    <property type="component" value="Unassembled WGS sequence"/>
</dbReference>
<comment type="similarity">
    <text evidence="2">Belongs to the acetate uptake transporter (AceTr) (TC 2.A.96) family.</text>
</comment>
<protein>
    <recommendedName>
        <fullName evidence="10">Ammonia transport outward protein 2</fullName>
    </recommendedName>
</protein>
<organism evidence="8 9">
    <name type="scientific">Wickerhamomyces pijperi</name>
    <name type="common">Yeast</name>
    <name type="synonym">Pichia pijperi</name>
    <dbReference type="NCBI Taxonomy" id="599730"/>
    <lineage>
        <taxon>Eukaryota</taxon>
        <taxon>Fungi</taxon>
        <taxon>Dikarya</taxon>
        <taxon>Ascomycota</taxon>
        <taxon>Saccharomycotina</taxon>
        <taxon>Saccharomycetes</taxon>
        <taxon>Phaffomycetales</taxon>
        <taxon>Wickerhamomycetaceae</taxon>
        <taxon>Wickerhamomyces</taxon>
    </lineage>
</organism>
<feature type="transmembrane region" description="Helical" evidence="7">
    <location>
        <begin position="245"/>
        <end position="262"/>
    </location>
</feature>
<reference evidence="8" key="1">
    <citation type="journal article" date="2021" name="Open Biol.">
        <title>Shared evolutionary footprints suggest mitochondrial oxidative damage underlies multiple complex I losses in fungi.</title>
        <authorList>
            <person name="Schikora-Tamarit M.A."/>
            <person name="Marcet-Houben M."/>
            <person name="Nosek J."/>
            <person name="Gabaldon T."/>
        </authorList>
    </citation>
    <scope>NUCLEOTIDE SEQUENCE</scope>
    <source>
        <strain evidence="8">CBS2887</strain>
    </source>
</reference>
<evidence type="ECO:0000256" key="3">
    <source>
        <dbReference type="ARBA" id="ARBA00022692"/>
    </source>
</evidence>
<dbReference type="PANTHER" id="PTHR31123">
    <property type="entry name" value="ACCUMULATION OF DYADS PROTEIN 2-RELATED"/>
    <property type="match status" value="1"/>
</dbReference>
<keyword evidence="3 7" id="KW-0812">Transmembrane</keyword>
<evidence type="ECO:0000313" key="9">
    <source>
        <dbReference type="Proteomes" id="UP000774326"/>
    </source>
</evidence>
<dbReference type="InterPro" id="IPR051633">
    <property type="entry name" value="AceTr"/>
</dbReference>
<keyword evidence="9" id="KW-1185">Reference proteome</keyword>
<dbReference type="GO" id="GO:0015123">
    <property type="term" value="F:acetate transmembrane transporter activity"/>
    <property type="evidence" value="ECO:0007669"/>
    <property type="project" value="TreeGrafter"/>
</dbReference>
<gene>
    <name evidence="8" type="ORF">WICPIJ_004745</name>
</gene>
<feature type="transmembrane region" description="Helical" evidence="7">
    <location>
        <begin position="191"/>
        <end position="209"/>
    </location>
</feature>
<reference evidence="8" key="2">
    <citation type="submission" date="2021-01" db="EMBL/GenBank/DDBJ databases">
        <authorList>
            <person name="Schikora-Tamarit M.A."/>
        </authorList>
    </citation>
    <scope>NUCLEOTIDE SEQUENCE</scope>
    <source>
        <strain evidence="8">CBS2887</strain>
    </source>
</reference>
<dbReference type="EMBL" id="JAEUBG010002638">
    <property type="protein sequence ID" value="KAH3684270.1"/>
    <property type="molecule type" value="Genomic_DNA"/>
</dbReference>
<dbReference type="AlphaFoldDB" id="A0A9P8Q700"/>
<evidence type="ECO:0000256" key="7">
    <source>
        <dbReference type="SAM" id="Phobius"/>
    </source>
</evidence>
<dbReference type="InterPro" id="IPR000791">
    <property type="entry name" value="Gpr1/Fun34/SatP-like"/>
</dbReference>